<reference evidence="2" key="1">
    <citation type="submission" date="2018-06" db="EMBL/GenBank/DDBJ databases">
        <authorList>
            <person name="Helene L.C."/>
            <person name="Dall'Agnol R."/>
            <person name="Delamuta J.R."/>
            <person name="Hungria M."/>
        </authorList>
    </citation>
    <scope>NUCLEOTIDE SEQUENCE [LARGE SCALE GENOMIC DNA]</scope>
    <source>
        <strain evidence="2">AC99b</strain>
    </source>
</reference>
<dbReference type="OrthoDB" id="8421865at2"/>
<keyword evidence="2" id="KW-1185">Reference proteome</keyword>
<reference evidence="1 2" key="2">
    <citation type="submission" date="2018-07" db="EMBL/GenBank/DDBJ databases">
        <title>Diversity of Mesorhizobium strains in Brazil.</title>
        <authorList>
            <person name="Helene L.C.F."/>
            <person name="Dall'Agnol R."/>
            <person name="Delamuta J.R.M."/>
            <person name="Hungria M."/>
        </authorList>
    </citation>
    <scope>NUCLEOTIDE SEQUENCE [LARGE SCALE GENOMIC DNA]</scope>
    <source>
        <strain evidence="1 2">AC99b</strain>
    </source>
</reference>
<organism evidence="1 2">
    <name type="scientific">Mesorhizobium hawassense</name>
    <dbReference type="NCBI Taxonomy" id="1209954"/>
    <lineage>
        <taxon>Bacteria</taxon>
        <taxon>Pseudomonadati</taxon>
        <taxon>Pseudomonadota</taxon>
        <taxon>Alphaproteobacteria</taxon>
        <taxon>Hyphomicrobiales</taxon>
        <taxon>Phyllobacteriaceae</taxon>
        <taxon>Mesorhizobium</taxon>
    </lineage>
</organism>
<dbReference type="RefSeq" id="WP_112097747.1">
    <property type="nucleotide sequence ID" value="NZ_QMBP01000005.1"/>
</dbReference>
<evidence type="ECO:0000313" key="2">
    <source>
        <dbReference type="Proteomes" id="UP000251558"/>
    </source>
</evidence>
<sequence>MAKTSTASNVTVRNAKTGQFVTVRGAQSLKGSKFAIKKNVDLTKPIAEQALKGKPQTAKHAAKG</sequence>
<evidence type="ECO:0000313" key="1">
    <source>
        <dbReference type="EMBL" id="RAZ90346.1"/>
    </source>
</evidence>
<dbReference type="Proteomes" id="UP000251558">
    <property type="component" value="Unassembled WGS sequence"/>
</dbReference>
<comment type="caution">
    <text evidence="1">The sequence shown here is derived from an EMBL/GenBank/DDBJ whole genome shotgun (WGS) entry which is preliminary data.</text>
</comment>
<accession>A0A330HNR2</accession>
<protein>
    <submittedName>
        <fullName evidence="1">Uncharacterized protein</fullName>
    </submittedName>
</protein>
<proteinExistence type="predicted"/>
<gene>
    <name evidence="1" type="ORF">DPM33_12495</name>
</gene>
<dbReference type="AlphaFoldDB" id="A0A330HNR2"/>
<dbReference type="EMBL" id="QMBP01000005">
    <property type="protein sequence ID" value="RAZ90346.1"/>
    <property type="molecule type" value="Genomic_DNA"/>
</dbReference>
<name>A0A330HNR2_9HYPH</name>